<dbReference type="PIRSF" id="PIRSF006060">
    <property type="entry name" value="AA_transporter"/>
    <property type="match status" value="1"/>
</dbReference>
<feature type="transmembrane region" description="Helical" evidence="6">
    <location>
        <begin position="467"/>
        <end position="485"/>
    </location>
</feature>
<proteinExistence type="predicted"/>
<feature type="transmembrane region" description="Helical" evidence="6">
    <location>
        <begin position="190"/>
        <end position="209"/>
    </location>
</feature>
<organism evidence="7 8">
    <name type="scientific">Sphaerimonospora thailandensis</name>
    <dbReference type="NCBI Taxonomy" id="795644"/>
    <lineage>
        <taxon>Bacteria</taxon>
        <taxon>Bacillati</taxon>
        <taxon>Actinomycetota</taxon>
        <taxon>Actinomycetes</taxon>
        <taxon>Streptosporangiales</taxon>
        <taxon>Streptosporangiaceae</taxon>
        <taxon>Sphaerimonospora</taxon>
    </lineage>
</organism>
<dbReference type="GO" id="GO:0015171">
    <property type="term" value="F:amino acid transmembrane transporter activity"/>
    <property type="evidence" value="ECO:0007669"/>
    <property type="project" value="TreeGrafter"/>
</dbReference>
<dbReference type="EMBL" id="BOOG01000031">
    <property type="protein sequence ID" value="GIH71193.1"/>
    <property type="molecule type" value="Genomic_DNA"/>
</dbReference>
<keyword evidence="2" id="KW-0813">Transport</keyword>
<comment type="subcellular location">
    <subcellularLocation>
        <location evidence="1">Membrane</location>
        <topology evidence="1">Multi-pass membrane protein</topology>
    </subcellularLocation>
</comment>
<feature type="transmembrane region" description="Helical" evidence="6">
    <location>
        <begin position="333"/>
        <end position="356"/>
    </location>
</feature>
<feature type="transmembrane region" description="Helical" evidence="6">
    <location>
        <begin position="248"/>
        <end position="272"/>
    </location>
</feature>
<dbReference type="RefSeq" id="WP_239089753.1">
    <property type="nucleotide sequence ID" value="NZ_BOOG01000031.1"/>
</dbReference>
<evidence type="ECO:0000256" key="1">
    <source>
        <dbReference type="ARBA" id="ARBA00004141"/>
    </source>
</evidence>
<feature type="transmembrane region" description="Helical" evidence="6">
    <location>
        <begin position="411"/>
        <end position="430"/>
    </location>
</feature>
<feature type="transmembrane region" description="Helical" evidence="6">
    <location>
        <begin position="104"/>
        <end position="126"/>
    </location>
</feature>
<evidence type="ECO:0000256" key="4">
    <source>
        <dbReference type="ARBA" id="ARBA00022989"/>
    </source>
</evidence>
<dbReference type="Gene3D" id="1.20.1740.10">
    <property type="entry name" value="Amino acid/polyamine transporter I"/>
    <property type="match status" value="1"/>
</dbReference>
<evidence type="ECO:0000256" key="6">
    <source>
        <dbReference type="SAM" id="Phobius"/>
    </source>
</evidence>
<sequence length="504" mass="53062">MSSLSSTPDARSTSVLRRMPSDEVLGLGSRAKQGLSQIYGRGDLIVFGLGVMIGAGIFNIAGRQAATIAGPGVILSFMIAGIASLLVALCYAELASAMPVSGSAYTFTYVVFGEMWAWIVGCALIVELELAAASVARAWSLYAAQTLADLGVQVPALGGKAVGPDLFTLAILTVLTFVVAFNARVGLRVLWVMVGAKLAAIAAVIVVGARHVDAANLASIPADPLPLARDADVLHSTLFGLTFGQAHAFGWLGILAAAPAIVFAYVGFDLVATTAEETRDAPRVVPQGMIRSLAITTVIYIAVAAVMVGMVRYTKISLETPLGNAFRAVGEHFMVHVINIGAVLGLTTVILVLLVSQTRVVFAMARDGLLPRSLGRLTGRHQTPATASLISGAAAILLAELAPVLTMEQLVVMGTLFAFLFVAAGVIALRRRMPELPASFRTPLFPLVPVLAILATLWLMVNLQVITWIYFAVCMAGAVLLYLLYGRRASLLAPPPPGRGRHRR</sequence>
<accession>A0A8J3W0K2</accession>
<feature type="transmembrane region" description="Helical" evidence="6">
    <location>
        <begin position="44"/>
        <end position="62"/>
    </location>
</feature>
<feature type="transmembrane region" description="Helical" evidence="6">
    <location>
        <begin position="68"/>
        <end position="92"/>
    </location>
</feature>
<dbReference type="Pfam" id="PF13520">
    <property type="entry name" value="AA_permease_2"/>
    <property type="match status" value="1"/>
</dbReference>
<dbReference type="AlphaFoldDB" id="A0A8J3W0K2"/>
<feature type="transmembrane region" description="Helical" evidence="6">
    <location>
        <begin position="442"/>
        <end position="461"/>
    </location>
</feature>
<evidence type="ECO:0000256" key="3">
    <source>
        <dbReference type="ARBA" id="ARBA00022692"/>
    </source>
</evidence>
<evidence type="ECO:0000256" key="5">
    <source>
        <dbReference type="ARBA" id="ARBA00023136"/>
    </source>
</evidence>
<protein>
    <submittedName>
        <fullName evidence="7">Amino acid permease</fullName>
    </submittedName>
</protein>
<evidence type="ECO:0000313" key="7">
    <source>
        <dbReference type="EMBL" id="GIH71193.1"/>
    </source>
</evidence>
<comment type="caution">
    <text evidence="7">The sequence shown here is derived from an EMBL/GenBank/DDBJ whole genome shotgun (WGS) entry which is preliminary data.</text>
</comment>
<keyword evidence="3 6" id="KW-0812">Transmembrane</keyword>
<dbReference type="GO" id="GO:0016020">
    <property type="term" value="C:membrane"/>
    <property type="evidence" value="ECO:0007669"/>
    <property type="project" value="UniProtKB-SubCell"/>
</dbReference>
<gene>
    <name evidence="7" type="ORF">Mth01_34460</name>
</gene>
<feature type="transmembrane region" description="Helical" evidence="6">
    <location>
        <begin position="293"/>
        <end position="313"/>
    </location>
</feature>
<evidence type="ECO:0000313" key="8">
    <source>
        <dbReference type="Proteomes" id="UP000610966"/>
    </source>
</evidence>
<dbReference type="Proteomes" id="UP000610966">
    <property type="component" value="Unassembled WGS sequence"/>
</dbReference>
<keyword evidence="4 6" id="KW-1133">Transmembrane helix</keyword>
<feature type="transmembrane region" description="Helical" evidence="6">
    <location>
        <begin position="385"/>
        <end position="405"/>
    </location>
</feature>
<dbReference type="InterPro" id="IPR002293">
    <property type="entry name" value="AA/rel_permease1"/>
</dbReference>
<reference evidence="7" key="1">
    <citation type="submission" date="2021-01" db="EMBL/GenBank/DDBJ databases">
        <title>Whole genome shotgun sequence of Sphaerimonospora thailandensis NBRC 107569.</title>
        <authorList>
            <person name="Komaki H."/>
            <person name="Tamura T."/>
        </authorList>
    </citation>
    <scope>NUCLEOTIDE SEQUENCE</scope>
    <source>
        <strain evidence="7">NBRC 107569</strain>
    </source>
</reference>
<keyword evidence="8" id="KW-1185">Reference proteome</keyword>
<evidence type="ECO:0000256" key="2">
    <source>
        <dbReference type="ARBA" id="ARBA00022448"/>
    </source>
</evidence>
<keyword evidence="5 6" id="KW-0472">Membrane</keyword>
<name>A0A8J3W0K2_9ACTN</name>
<feature type="transmembrane region" description="Helical" evidence="6">
    <location>
        <begin position="166"/>
        <end position="183"/>
    </location>
</feature>
<dbReference type="PANTHER" id="PTHR43243:SF4">
    <property type="entry name" value="CATIONIC AMINO ACID TRANSPORTER 4"/>
    <property type="match status" value="1"/>
</dbReference>
<dbReference type="PANTHER" id="PTHR43243">
    <property type="entry name" value="INNER MEMBRANE TRANSPORTER YGJI-RELATED"/>
    <property type="match status" value="1"/>
</dbReference>